<feature type="region of interest" description="Disordered" evidence="2">
    <location>
        <begin position="177"/>
        <end position="208"/>
    </location>
</feature>
<name>A0A242K6P2_9ENTE</name>
<evidence type="ECO:0000313" key="7">
    <source>
        <dbReference type="Proteomes" id="UP000195141"/>
    </source>
</evidence>
<reference evidence="6" key="3">
    <citation type="submission" date="2024-03" db="EMBL/GenBank/DDBJ databases">
        <title>The Genome Sequence of Enterococcus sp. DIV0242b.</title>
        <authorList>
            <consortium name="The Broad Institute Genomics Platform"/>
            <consortium name="The Broad Institute Microbial Omics Core"/>
            <consortium name="The Broad Institute Genomic Center for Infectious Diseases"/>
            <person name="Earl A."/>
            <person name="Manson A."/>
            <person name="Gilmore M."/>
            <person name="Schwartman J."/>
            <person name="Shea T."/>
            <person name="Abouelleil A."/>
            <person name="Cao P."/>
            <person name="Chapman S."/>
            <person name="Cusick C."/>
            <person name="Young S."/>
            <person name="Neafsey D."/>
            <person name="Nusbaum C."/>
            <person name="Birren B."/>
        </authorList>
    </citation>
    <scope>NUCLEOTIDE SEQUENCE</scope>
    <source>
        <strain evidence="6">9E7_DIV0242</strain>
    </source>
</reference>
<dbReference type="InterPro" id="IPR031989">
    <property type="entry name" value="DUF5067"/>
</dbReference>
<dbReference type="Gene3D" id="2.60.40.1240">
    <property type="match status" value="1"/>
</dbReference>
<sequence>MNKKSVGCFMVIVLFFLAGCQAKLSEKKVTFKSSSYAYQFQLPDSWDKQDESSYKGEYGNQAIFGAEDSISKSEMFIQASSLSEVDLTDFGAKTRKNLQEIYDYSKLDDIYMKEYEVGKNQAYKYTLNGQHEGDSVWVHCYYVITDNELIEFIFYSADDNRFEERVEIIDESVSTLTEKEPLESTADEEVTTPSQESKEEKSSETMVENKEMSIAVTGYRNLTVGDQAYLAIRYTVTNKSESELEPLVWYEKAKVKLGDDVLAQADFPNDDAVGNLKVLAEDNTKKLKKGETGNGLAFYSISTDEEDKAYVEFLESEFEQAEPIGFDLSRFN</sequence>
<reference evidence="5" key="1">
    <citation type="submission" date="2017-05" db="EMBL/GenBank/DDBJ databases">
        <title>The Genome Sequence of Enterococcus sp. 9E7_DIV0242.</title>
        <authorList>
            <consortium name="The Broad Institute Genomics Platform"/>
            <consortium name="The Broad Institute Genomic Center for Infectious Diseases"/>
            <person name="Earl A."/>
            <person name="Manson A."/>
            <person name="Schwartman J."/>
            <person name="Gilmore M."/>
            <person name="Abouelleil A."/>
            <person name="Cao P."/>
            <person name="Chapman S."/>
            <person name="Cusick C."/>
            <person name="Shea T."/>
            <person name="Young S."/>
            <person name="Neafsey D."/>
            <person name="Nusbaum C."/>
            <person name="Birren B."/>
        </authorList>
    </citation>
    <scope>NUCLEOTIDE SEQUENCE [LARGE SCALE GENOMIC DNA]</scope>
    <source>
        <strain evidence="5">9E7_DIV0242</strain>
    </source>
</reference>
<dbReference type="Gene3D" id="3.40.1000.10">
    <property type="entry name" value="Mog1/PsbP, alpha/beta/alpha sandwich"/>
    <property type="match status" value="1"/>
</dbReference>
<dbReference type="RefSeq" id="WP_086349718.1">
    <property type="nucleotide sequence ID" value="NZ_CP147247.1"/>
</dbReference>
<dbReference type="InterPro" id="IPR029050">
    <property type="entry name" value="Immunoprotect_excell_Ig-like"/>
</dbReference>
<evidence type="ECO:0000259" key="4">
    <source>
        <dbReference type="Pfam" id="PF16729"/>
    </source>
</evidence>
<proteinExistence type="predicted"/>
<evidence type="ECO:0000313" key="6">
    <source>
        <dbReference type="EMBL" id="WYJ90380.1"/>
    </source>
</evidence>
<dbReference type="OrthoDB" id="2179640at2"/>
<organism evidence="5">
    <name type="scientific">Candidatus Enterococcus clewellii</name>
    <dbReference type="NCBI Taxonomy" id="1834193"/>
    <lineage>
        <taxon>Bacteria</taxon>
        <taxon>Bacillati</taxon>
        <taxon>Bacillota</taxon>
        <taxon>Bacilli</taxon>
        <taxon>Lactobacillales</taxon>
        <taxon>Enterococcaceae</taxon>
        <taxon>Enterococcus</taxon>
    </lineage>
</organism>
<protein>
    <recommendedName>
        <fullName evidence="4">DUF5067 domain-containing protein</fullName>
    </recommendedName>
</protein>
<feature type="compositionally biased region" description="Basic and acidic residues" evidence="2">
    <location>
        <begin position="196"/>
        <end position="208"/>
    </location>
</feature>
<evidence type="ECO:0000256" key="2">
    <source>
        <dbReference type="SAM" id="MobiDB-lite"/>
    </source>
</evidence>
<accession>A0A242K6P2</accession>
<reference evidence="6" key="2">
    <citation type="submission" date="2017-05" db="EMBL/GenBank/DDBJ databases">
        <authorList>
            <consortium name="The Broad Institute Genomics Platform"/>
            <consortium name="The Broad Institute Genomic Center for Infectious Diseases"/>
            <person name="Earl A."/>
            <person name="Manson A."/>
            <person name="Schwartman J."/>
            <person name="Gilmore M."/>
            <person name="Abouelleil A."/>
            <person name="Cao P."/>
            <person name="Chapman S."/>
            <person name="Cusick C."/>
            <person name="Shea T."/>
            <person name="Young S."/>
            <person name="Neafsey D."/>
            <person name="Nusbaum C."/>
            <person name="Birren B."/>
        </authorList>
    </citation>
    <scope>NUCLEOTIDE SEQUENCE</scope>
    <source>
        <strain evidence="6">9E7_DIV0242</strain>
    </source>
</reference>
<evidence type="ECO:0000256" key="3">
    <source>
        <dbReference type="SAM" id="SignalP"/>
    </source>
</evidence>
<gene>
    <name evidence="6" type="ORF">A5888_002137</name>
    <name evidence="5" type="ORF">A5888_002687</name>
</gene>
<dbReference type="AlphaFoldDB" id="A0A242K6P2"/>
<dbReference type="Proteomes" id="UP000195141">
    <property type="component" value="Chromosome"/>
</dbReference>
<dbReference type="PROSITE" id="PS51257">
    <property type="entry name" value="PROKAR_LIPOPROTEIN"/>
    <property type="match status" value="1"/>
</dbReference>
<dbReference type="EMBL" id="CP147247">
    <property type="protein sequence ID" value="WYJ90380.1"/>
    <property type="molecule type" value="Genomic_DNA"/>
</dbReference>
<keyword evidence="7" id="KW-1185">Reference proteome</keyword>
<keyword evidence="1 3" id="KW-0732">Signal</keyword>
<dbReference type="Pfam" id="PF16729">
    <property type="entry name" value="DUF5067"/>
    <property type="match status" value="1"/>
</dbReference>
<feature type="signal peptide" evidence="3">
    <location>
        <begin position="1"/>
        <end position="22"/>
    </location>
</feature>
<dbReference type="EMBL" id="NGMM01000004">
    <property type="protein sequence ID" value="OTP14586.1"/>
    <property type="molecule type" value="Genomic_DNA"/>
</dbReference>
<evidence type="ECO:0000313" key="5">
    <source>
        <dbReference type="EMBL" id="OTP14586.1"/>
    </source>
</evidence>
<feature type="domain" description="DUF5067" evidence="4">
    <location>
        <begin position="191"/>
        <end position="304"/>
    </location>
</feature>
<evidence type="ECO:0000256" key="1">
    <source>
        <dbReference type="ARBA" id="ARBA00022729"/>
    </source>
</evidence>
<feature type="chain" id="PRO_5038894208" description="DUF5067 domain-containing protein" evidence="3">
    <location>
        <begin position="23"/>
        <end position="332"/>
    </location>
</feature>